<name>A0A917JJB2_9GAMM</name>
<evidence type="ECO:0008006" key="4">
    <source>
        <dbReference type="Google" id="ProtNLM"/>
    </source>
</evidence>
<reference evidence="2" key="2">
    <citation type="submission" date="2020-09" db="EMBL/GenBank/DDBJ databases">
        <authorList>
            <person name="Sun Q."/>
            <person name="Ohkuma M."/>
        </authorList>
    </citation>
    <scope>NUCLEOTIDE SEQUENCE</scope>
    <source>
        <strain evidence="2">JCM 30804</strain>
    </source>
</reference>
<protein>
    <recommendedName>
        <fullName evidence="4">Lipoprotein</fullName>
    </recommendedName>
</protein>
<dbReference type="AlphaFoldDB" id="A0A917JJB2"/>
<proteinExistence type="predicted"/>
<accession>A0A917JJB2</accession>
<dbReference type="RefSeq" id="WP_188917554.1">
    <property type="nucleotide sequence ID" value="NZ_BMPZ01000001.1"/>
</dbReference>
<feature type="compositionally biased region" description="Low complexity" evidence="1">
    <location>
        <begin position="44"/>
        <end position="58"/>
    </location>
</feature>
<evidence type="ECO:0000313" key="2">
    <source>
        <dbReference type="EMBL" id="GGI71018.1"/>
    </source>
</evidence>
<dbReference type="Proteomes" id="UP000613743">
    <property type="component" value="Unassembled WGS sequence"/>
</dbReference>
<gene>
    <name evidence="2" type="ORF">GCM10009332_05420</name>
</gene>
<reference evidence="2" key="1">
    <citation type="journal article" date="2014" name="Int. J. Syst. Evol. Microbiol.">
        <title>Complete genome sequence of Corynebacterium casei LMG S-19264T (=DSM 44701T), isolated from a smear-ripened cheese.</title>
        <authorList>
            <consortium name="US DOE Joint Genome Institute (JGI-PGF)"/>
            <person name="Walter F."/>
            <person name="Albersmeier A."/>
            <person name="Kalinowski J."/>
            <person name="Ruckert C."/>
        </authorList>
    </citation>
    <scope>NUCLEOTIDE SEQUENCE</scope>
    <source>
        <strain evidence="2">JCM 30804</strain>
    </source>
</reference>
<dbReference type="EMBL" id="BMPZ01000001">
    <property type="protein sequence ID" value="GGI71018.1"/>
    <property type="molecule type" value="Genomic_DNA"/>
</dbReference>
<comment type="caution">
    <text evidence="2">The sequence shown here is derived from an EMBL/GenBank/DDBJ whole genome shotgun (WGS) entry which is preliminary data.</text>
</comment>
<keyword evidence="3" id="KW-1185">Reference proteome</keyword>
<feature type="region of interest" description="Disordered" evidence="1">
    <location>
        <begin position="42"/>
        <end position="74"/>
    </location>
</feature>
<sequence>MIPILNTHSAPFQRYGLFVIVLCLIGCGGGSGDEATDSTVVAITQPETNTPDTTTPETDTPETDDNDDTETQPIPTSIDDLVVAATNGLTPSFVLRVDVTSAPERGYFSLCNAYQQTSSQAYQVDYQSCLLRAPLNQGALYRELQVANHHQQLIAVIWRYDGSAPTYQTWQYDDNTSRQSLNMNLQ</sequence>
<organism evidence="2 3">
    <name type="scientific">Shewanella gelidii</name>
    <dbReference type="NCBI Taxonomy" id="1642821"/>
    <lineage>
        <taxon>Bacteria</taxon>
        <taxon>Pseudomonadati</taxon>
        <taxon>Pseudomonadota</taxon>
        <taxon>Gammaproteobacteria</taxon>
        <taxon>Alteromonadales</taxon>
        <taxon>Shewanellaceae</taxon>
        <taxon>Shewanella</taxon>
    </lineage>
</organism>
<feature type="compositionally biased region" description="Acidic residues" evidence="1">
    <location>
        <begin position="59"/>
        <end position="70"/>
    </location>
</feature>
<evidence type="ECO:0000313" key="3">
    <source>
        <dbReference type="Proteomes" id="UP000613743"/>
    </source>
</evidence>
<evidence type="ECO:0000256" key="1">
    <source>
        <dbReference type="SAM" id="MobiDB-lite"/>
    </source>
</evidence>